<dbReference type="STRING" id="1666911.HLUCCA11_07515"/>
<reference evidence="5 6" key="1">
    <citation type="submission" date="2015-09" db="EMBL/GenBank/DDBJ databases">
        <title>Identification and resolution of microdiversity through metagenomic sequencing of parallel consortia.</title>
        <authorList>
            <person name="Nelson W.C."/>
            <person name="Romine M.F."/>
            <person name="Lindemann S.R."/>
        </authorList>
    </citation>
    <scope>NUCLEOTIDE SEQUENCE [LARGE SCALE GENOMIC DNA]</scope>
    <source>
        <strain evidence="5">Ana</strain>
    </source>
</reference>
<feature type="region of interest" description="Disordered" evidence="3">
    <location>
        <begin position="169"/>
        <end position="197"/>
    </location>
</feature>
<proteinExistence type="predicted"/>
<dbReference type="Proteomes" id="UP000050465">
    <property type="component" value="Unassembled WGS sequence"/>
</dbReference>
<evidence type="ECO:0000256" key="1">
    <source>
        <dbReference type="ARBA" id="ARBA00022676"/>
    </source>
</evidence>
<dbReference type="InterPro" id="IPR000836">
    <property type="entry name" value="PRTase_dom"/>
</dbReference>
<protein>
    <submittedName>
        <fullName evidence="5">Putative phosphoribosyltransferase</fullName>
    </submittedName>
</protein>
<name>A0A0N8KNB2_9CYAN</name>
<dbReference type="EMBL" id="LJZR01000008">
    <property type="protein sequence ID" value="KPQ36050.1"/>
    <property type="molecule type" value="Genomic_DNA"/>
</dbReference>
<dbReference type="PATRIC" id="fig|1666911.3.peg.3806"/>
<gene>
    <name evidence="5" type="ORF">HLUCCA11_07515</name>
</gene>
<evidence type="ECO:0000313" key="6">
    <source>
        <dbReference type="Proteomes" id="UP000050465"/>
    </source>
</evidence>
<comment type="caution">
    <text evidence="5">The sequence shown here is derived from an EMBL/GenBank/DDBJ whole genome shotgun (WGS) entry which is preliminary data.</text>
</comment>
<dbReference type="PANTHER" id="PTHR43363:SF1">
    <property type="entry name" value="HYPOXANTHINE-GUANINE PHOSPHORIBOSYLTRANSFERASE"/>
    <property type="match status" value="1"/>
</dbReference>
<feature type="compositionally biased region" description="Low complexity" evidence="3">
    <location>
        <begin position="169"/>
        <end position="181"/>
    </location>
</feature>
<accession>A0A0N8KNB2</accession>
<evidence type="ECO:0000259" key="4">
    <source>
        <dbReference type="Pfam" id="PF00156"/>
    </source>
</evidence>
<evidence type="ECO:0000313" key="5">
    <source>
        <dbReference type="EMBL" id="KPQ36050.1"/>
    </source>
</evidence>
<sequence>MADLHISWSDYHRSIEQLALMVHRSSWPFNQIVCLAKGGLRVGDIICRISNQPLAILSTSSYGGEGNRTRGSITFSNDLSMTTANLGSRVLLVDDLVDSGQSLQRSIAWLENRYGFYIDEVRTAVLWHKECSVITPDYAVHYLEDNPWIHQPFEHYEEMSWDTLASSLGSSSAASMPESFSTNRSVHQSSLREQSSP</sequence>
<feature type="compositionally biased region" description="Polar residues" evidence="3">
    <location>
        <begin position="182"/>
        <end position="197"/>
    </location>
</feature>
<feature type="domain" description="Phosphoribosyltransferase" evidence="4">
    <location>
        <begin position="8"/>
        <end position="157"/>
    </location>
</feature>
<dbReference type="SUPFAM" id="SSF53271">
    <property type="entry name" value="PRTase-like"/>
    <property type="match status" value="1"/>
</dbReference>
<organism evidence="5 6">
    <name type="scientific">Phormidesmis priestleyi Ana</name>
    <dbReference type="NCBI Taxonomy" id="1666911"/>
    <lineage>
        <taxon>Bacteria</taxon>
        <taxon>Bacillati</taxon>
        <taxon>Cyanobacteriota</taxon>
        <taxon>Cyanophyceae</taxon>
        <taxon>Leptolyngbyales</taxon>
        <taxon>Leptolyngbyaceae</taxon>
        <taxon>Phormidesmis</taxon>
    </lineage>
</organism>
<dbReference type="InterPro" id="IPR029057">
    <property type="entry name" value="PRTase-like"/>
</dbReference>
<keyword evidence="2 5" id="KW-0808">Transferase</keyword>
<dbReference type="PANTHER" id="PTHR43363">
    <property type="entry name" value="HYPOXANTHINE PHOSPHORIBOSYLTRANSFERASE"/>
    <property type="match status" value="1"/>
</dbReference>
<dbReference type="CDD" id="cd06223">
    <property type="entry name" value="PRTases_typeI"/>
    <property type="match status" value="1"/>
</dbReference>
<keyword evidence="1 5" id="KW-0328">Glycosyltransferase</keyword>
<dbReference type="Gene3D" id="3.40.50.2020">
    <property type="match status" value="1"/>
</dbReference>
<dbReference type="Pfam" id="PF00156">
    <property type="entry name" value="Pribosyltran"/>
    <property type="match status" value="1"/>
</dbReference>
<evidence type="ECO:0000256" key="3">
    <source>
        <dbReference type="SAM" id="MobiDB-lite"/>
    </source>
</evidence>
<dbReference type="GO" id="GO:0016757">
    <property type="term" value="F:glycosyltransferase activity"/>
    <property type="evidence" value="ECO:0007669"/>
    <property type="project" value="UniProtKB-KW"/>
</dbReference>
<evidence type="ECO:0000256" key="2">
    <source>
        <dbReference type="ARBA" id="ARBA00022679"/>
    </source>
</evidence>
<dbReference type="AlphaFoldDB" id="A0A0N8KNB2"/>